<protein>
    <submittedName>
        <fullName evidence="1">Uncharacterized protein</fullName>
    </submittedName>
</protein>
<name>A0A8H6LTZ3_9AGAR</name>
<organism evidence="1 2">
    <name type="scientific">Ephemerocybe angulata</name>
    <dbReference type="NCBI Taxonomy" id="980116"/>
    <lineage>
        <taxon>Eukaryota</taxon>
        <taxon>Fungi</taxon>
        <taxon>Dikarya</taxon>
        <taxon>Basidiomycota</taxon>
        <taxon>Agaricomycotina</taxon>
        <taxon>Agaricomycetes</taxon>
        <taxon>Agaricomycetidae</taxon>
        <taxon>Agaricales</taxon>
        <taxon>Agaricineae</taxon>
        <taxon>Psathyrellaceae</taxon>
        <taxon>Ephemerocybe</taxon>
    </lineage>
</organism>
<dbReference type="AlphaFoldDB" id="A0A8H6LTZ3"/>
<accession>A0A8H6LTZ3</accession>
<gene>
    <name evidence="1" type="ORF">DFP72DRAFT_860322</name>
</gene>
<keyword evidence="2" id="KW-1185">Reference proteome</keyword>
<reference evidence="1 2" key="1">
    <citation type="submission" date="2020-07" db="EMBL/GenBank/DDBJ databases">
        <title>Comparative genomics of pyrophilous fungi reveals a link between fire events and developmental genes.</title>
        <authorList>
            <consortium name="DOE Joint Genome Institute"/>
            <person name="Steindorff A.S."/>
            <person name="Carver A."/>
            <person name="Calhoun S."/>
            <person name="Stillman K."/>
            <person name="Liu H."/>
            <person name="Lipzen A."/>
            <person name="Pangilinan J."/>
            <person name="Labutti K."/>
            <person name="Bruns T.D."/>
            <person name="Grigoriev I.V."/>
        </authorList>
    </citation>
    <scope>NUCLEOTIDE SEQUENCE [LARGE SCALE GENOMIC DNA]</scope>
    <source>
        <strain evidence="1 2">CBS 144469</strain>
    </source>
</reference>
<evidence type="ECO:0000313" key="2">
    <source>
        <dbReference type="Proteomes" id="UP000521943"/>
    </source>
</evidence>
<sequence>MNMFSPDTSQPAFLLSLRNINLGNISTPFSGIQKAFIPVKYQFLLVQRVQAEILQFFDLRRLELWLHNDPLCTVAFWKGPCLGSSGYNSDTRVFQQRDGYTWTFWPRPDQRPPKEDLGESEVQSIAGIKGEAEAAVEVRSEGTGVMVKRPKKLGVVLNQPRKLGVMVNQLRRVGWPTSKLPAPVNAKAVHHLYLMWLGG</sequence>
<dbReference type="Proteomes" id="UP000521943">
    <property type="component" value="Unassembled WGS sequence"/>
</dbReference>
<comment type="caution">
    <text evidence="1">The sequence shown here is derived from an EMBL/GenBank/DDBJ whole genome shotgun (WGS) entry which is preliminary data.</text>
</comment>
<dbReference type="EMBL" id="JACGCI010000179">
    <property type="protein sequence ID" value="KAF6742610.1"/>
    <property type="molecule type" value="Genomic_DNA"/>
</dbReference>
<evidence type="ECO:0000313" key="1">
    <source>
        <dbReference type="EMBL" id="KAF6742610.1"/>
    </source>
</evidence>
<proteinExistence type="predicted"/>